<comment type="caution">
    <text evidence="1">The sequence shown here is derived from an EMBL/GenBank/DDBJ whole genome shotgun (WGS) entry which is preliminary data.</text>
</comment>
<organism evidence="1 2">
    <name type="scientific">Ixodes persulcatus</name>
    <name type="common">Taiga tick</name>
    <dbReference type="NCBI Taxonomy" id="34615"/>
    <lineage>
        <taxon>Eukaryota</taxon>
        <taxon>Metazoa</taxon>
        <taxon>Ecdysozoa</taxon>
        <taxon>Arthropoda</taxon>
        <taxon>Chelicerata</taxon>
        <taxon>Arachnida</taxon>
        <taxon>Acari</taxon>
        <taxon>Parasitiformes</taxon>
        <taxon>Ixodida</taxon>
        <taxon>Ixodoidea</taxon>
        <taxon>Ixodidae</taxon>
        <taxon>Ixodinae</taxon>
        <taxon>Ixodes</taxon>
    </lineage>
</organism>
<accession>A0AC60Q6F8</accession>
<keyword evidence="2" id="KW-1185">Reference proteome</keyword>
<feature type="non-terminal residue" evidence="1">
    <location>
        <position position="305"/>
    </location>
</feature>
<reference evidence="1 2" key="1">
    <citation type="journal article" date="2020" name="Cell">
        <title>Large-Scale Comparative Analyses of Tick Genomes Elucidate Their Genetic Diversity and Vector Capacities.</title>
        <authorList>
            <consortium name="Tick Genome and Microbiome Consortium (TIGMIC)"/>
            <person name="Jia N."/>
            <person name="Wang J."/>
            <person name="Shi W."/>
            <person name="Du L."/>
            <person name="Sun Y."/>
            <person name="Zhan W."/>
            <person name="Jiang J.F."/>
            <person name="Wang Q."/>
            <person name="Zhang B."/>
            <person name="Ji P."/>
            <person name="Bell-Sakyi L."/>
            <person name="Cui X.M."/>
            <person name="Yuan T.T."/>
            <person name="Jiang B.G."/>
            <person name="Yang W.F."/>
            <person name="Lam T.T."/>
            <person name="Chang Q.C."/>
            <person name="Ding S.J."/>
            <person name="Wang X.J."/>
            <person name="Zhu J.G."/>
            <person name="Ruan X.D."/>
            <person name="Zhao L."/>
            <person name="Wei J.T."/>
            <person name="Ye R.Z."/>
            <person name="Que T.C."/>
            <person name="Du C.H."/>
            <person name="Zhou Y.H."/>
            <person name="Cheng J.X."/>
            <person name="Dai P.F."/>
            <person name="Guo W.B."/>
            <person name="Han X.H."/>
            <person name="Huang E.J."/>
            <person name="Li L.F."/>
            <person name="Wei W."/>
            <person name="Gao Y.C."/>
            <person name="Liu J.Z."/>
            <person name="Shao H.Z."/>
            <person name="Wang X."/>
            <person name="Wang C.C."/>
            <person name="Yang T.C."/>
            <person name="Huo Q.B."/>
            <person name="Li W."/>
            <person name="Chen H.Y."/>
            <person name="Chen S.E."/>
            <person name="Zhou L.G."/>
            <person name="Ni X.B."/>
            <person name="Tian J.H."/>
            <person name="Sheng Y."/>
            <person name="Liu T."/>
            <person name="Pan Y.S."/>
            <person name="Xia L.Y."/>
            <person name="Li J."/>
            <person name="Zhao F."/>
            <person name="Cao W.C."/>
        </authorList>
    </citation>
    <scope>NUCLEOTIDE SEQUENCE [LARGE SCALE GENOMIC DNA]</scope>
    <source>
        <strain evidence="1">Iper-2018</strain>
    </source>
</reference>
<evidence type="ECO:0000313" key="1">
    <source>
        <dbReference type="EMBL" id="KAG0428976.1"/>
    </source>
</evidence>
<name>A0AC60Q6F8_IXOPE</name>
<feature type="non-terminal residue" evidence="1">
    <location>
        <position position="1"/>
    </location>
</feature>
<sequence>GRAQHRMLCSWHVNRNWTQKLQSVQDKQTRDRLRDEVRTLRNCKDEGQLQQALTGFLCQKLSEEADPKLIQQVQELLQYFERYYGGRAEQWALCFRKGIPFNTNNHLEAMHKDLKSHYMHGTHNQRLDKLLMILFELTRDRLYKRLKSLVKGKTNRHDAALFRRHQEGMKIPASDVEQLQNGNDWLVKSESQAERSYHVEQGDPCQSCVLRCKDCDICIDSYKGTCNDNLISASMCKHIHAVAYLVLHATTVEAADTEPDVEMPSTTREATGFALDDEPQSLLDDIRQSIEVGMQTTQPNSEDEI</sequence>
<gene>
    <name evidence="1" type="ORF">HPB47_024073</name>
</gene>
<protein>
    <submittedName>
        <fullName evidence="1">Uncharacterized protein</fullName>
    </submittedName>
</protein>
<evidence type="ECO:0000313" key="2">
    <source>
        <dbReference type="Proteomes" id="UP000805193"/>
    </source>
</evidence>
<dbReference type="EMBL" id="JABSTQ010009456">
    <property type="protein sequence ID" value="KAG0428976.1"/>
    <property type="molecule type" value="Genomic_DNA"/>
</dbReference>
<proteinExistence type="predicted"/>
<dbReference type="Proteomes" id="UP000805193">
    <property type="component" value="Unassembled WGS sequence"/>
</dbReference>